<gene>
    <name evidence="7" type="ORF">ACFO8Q_13125</name>
</gene>
<sequence length="260" mass="28520">MNGISRLIVRSVLRKDVGTLLGRLSPDAVVCTHPLPACLIAEMKRKGLRVPLCTVLTDFDIHGYWTHPGVDLYCVPNQEMAAALRDRVKGQSEVRVTGIPIARSFGTEIPNLKRIGNSSTKRILIMGGGLGIGVLPMVQQIVQSDGKDEITVVCGKNQALRRELQEEYGDLSNVTILGYMRQVSRLMSTSDLLVTKPGGLTVSEALAMKLPMVLYTPIPGHEWRNGQLMSKLGVAVAARTEIVAARMFGIYWRTNRLENG</sequence>
<dbReference type="Pfam" id="PF04101">
    <property type="entry name" value="Glyco_tran_28_C"/>
    <property type="match status" value="1"/>
</dbReference>
<comment type="caution">
    <text evidence="7">The sequence shown here is derived from an EMBL/GenBank/DDBJ whole genome shotgun (WGS) entry which is preliminary data.</text>
</comment>
<dbReference type="Gene3D" id="3.40.50.2000">
    <property type="entry name" value="Glycogen Phosphorylase B"/>
    <property type="match status" value="1"/>
</dbReference>
<dbReference type="EMBL" id="JBHSHC010000098">
    <property type="protein sequence ID" value="MFC4768289.1"/>
    <property type="molecule type" value="Genomic_DNA"/>
</dbReference>
<organism evidence="7 8">
    <name type="scientific">Effusibacillus consociatus</name>
    <dbReference type="NCBI Taxonomy" id="1117041"/>
    <lineage>
        <taxon>Bacteria</taxon>
        <taxon>Bacillati</taxon>
        <taxon>Bacillota</taxon>
        <taxon>Bacilli</taxon>
        <taxon>Bacillales</taxon>
        <taxon>Alicyclobacillaceae</taxon>
        <taxon>Effusibacillus</taxon>
    </lineage>
</organism>
<dbReference type="PANTHER" id="PTHR43025:SF3">
    <property type="entry name" value="MONOGALACTOSYLDIACYLGLYCEROL SYNTHASE 1, CHLOROPLASTIC"/>
    <property type="match status" value="1"/>
</dbReference>
<keyword evidence="3" id="KW-0328">Glycosyltransferase</keyword>
<keyword evidence="4" id="KW-0808">Transferase</keyword>
<name>A0ABV9Q1Y8_9BACL</name>
<dbReference type="Proteomes" id="UP001596002">
    <property type="component" value="Unassembled WGS sequence"/>
</dbReference>
<keyword evidence="8" id="KW-1185">Reference proteome</keyword>
<evidence type="ECO:0000313" key="8">
    <source>
        <dbReference type="Proteomes" id="UP001596002"/>
    </source>
</evidence>
<dbReference type="RefSeq" id="WP_380026239.1">
    <property type="nucleotide sequence ID" value="NZ_JBHSHC010000098.1"/>
</dbReference>
<dbReference type="InterPro" id="IPR050519">
    <property type="entry name" value="Glycosyltransf_28_UgtP"/>
</dbReference>
<protein>
    <submittedName>
        <fullName evidence="7">Glycosyltransferase</fullName>
    </submittedName>
</protein>
<reference evidence="8" key="1">
    <citation type="journal article" date="2019" name="Int. J. Syst. Evol. Microbiol.">
        <title>The Global Catalogue of Microorganisms (GCM) 10K type strain sequencing project: providing services to taxonomists for standard genome sequencing and annotation.</title>
        <authorList>
            <consortium name="The Broad Institute Genomics Platform"/>
            <consortium name="The Broad Institute Genome Sequencing Center for Infectious Disease"/>
            <person name="Wu L."/>
            <person name="Ma J."/>
        </authorList>
    </citation>
    <scope>NUCLEOTIDE SEQUENCE [LARGE SCALE GENOMIC DNA]</scope>
    <source>
        <strain evidence="8">WYCCWR 12678</strain>
    </source>
</reference>
<evidence type="ECO:0000259" key="6">
    <source>
        <dbReference type="Pfam" id="PF06925"/>
    </source>
</evidence>
<evidence type="ECO:0000259" key="5">
    <source>
        <dbReference type="Pfam" id="PF04101"/>
    </source>
</evidence>
<evidence type="ECO:0000313" key="7">
    <source>
        <dbReference type="EMBL" id="MFC4768289.1"/>
    </source>
</evidence>
<comment type="similarity">
    <text evidence="2">Belongs to the glycosyltransferase 28 family.</text>
</comment>
<dbReference type="PANTHER" id="PTHR43025">
    <property type="entry name" value="MONOGALACTOSYLDIACYLGLYCEROL SYNTHASE"/>
    <property type="match status" value="1"/>
</dbReference>
<evidence type="ECO:0000256" key="1">
    <source>
        <dbReference type="ARBA" id="ARBA00004370"/>
    </source>
</evidence>
<comment type="subcellular location">
    <subcellularLocation>
        <location evidence="1">Membrane</location>
    </subcellularLocation>
</comment>
<accession>A0ABV9Q1Y8</accession>
<dbReference type="Pfam" id="PF06925">
    <property type="entry name" value="MGDG_synth"/>
    <property type="match status" value="1"/>
</dbReference>
<proteinExistence type="inferred from homology"/>
<dbReference type="SUPFAM" id="SSF53756">
    <property type="entry name" value="UDP-Glycosyltransferase/glycogen phosphorylase"/>
    <property type="match status" value="1"/>
</dbReference>
<dbReference type="InterPro" id="IPR009695">
    <property type="entry name" value="Diacylglyc_glucosyltr_N"/>
</dbReference>
<dbReference type="InterPro" id="IPR007235">
    <property type="entry name" value="Glyco_trans_28_C"/>
</dbReference>
<feature type="domain" description="Diacylglycerol glucosyltransferase N-terminal" evidence="6">
    <location>
        <begin position="12"/>
        <end position="101"/>
    </location>
</feature>
<evidence type="ECO:0000256" key="3">
    <source>
        <dbReference type="ARBA" id="ARBA00022676"/>
    </source>
</evidence>
<feature type="domain" description="Glycosyl transferase family 28 C-terminal" evidence="5">
    <location>
        <begin position="123"/>
        <end position="214"/>
    </location>
</feature>
<evidence type="ECO:0000256" key="2">
    <source>
        <dbReference type="ARBA" id="ARBA00006962"/>
    </source>
</evidence>
<evidence type="ECO:0000256" key="4">
    <source>
        <dbReference type="ARBA" id="ARBA00022679"/>
    </source>
</evidence>